<comment type="subcellular location">
    <subcellularLocation>
        <location evidence="1">Cell membrane</location>
        <topology evidence="1">Multi-pass membrane protein</topology>
    </subcellularLocation>
</comment>
<evidence type="ECO:0000256" key="6">
    <source>
        <dbReference type="SAM" id="Phobius"/>
    </source>
</evidence>
<evidence type="ECO:0000256" key="2">
    <source>
        <dbReference type="ARBA" id="ARBA00022475"/>
    </source>
</evidence>
<keyword evidence="5 6" id="KW-0472">Membrane</keyword>
<gene>
    <name evidence="7" type="ORF">METZ01_LOCUS210280</name>
</gene>
<keyword evidence="4 6" id="KW-1133">Transmembrane helix</keyword>
<dbReference type="AlphaFoldDB" id="A0A382F355"/>
<feature type="transmembrane region" description="Helical" evidence="6">
    <location>
        <begin position="42"/>
        <end position="60"/>
    </location>
</feature>
<dbReference type="EMBL" id="UINC01047762">
    <property type="protein sequence ID" value="SVB57426.1"/>
    <property type="molecule type" value="Genomic_DNA"/>
</dbReference>
<reference evidence="7" key="1">
    <citation type="submission" date="2018-05" db="EMBL/GenBank/DDBJ databases">
        <authorList>
            <person name="Lanie J.A."/>
            <person name="Ng W.-L."/>
            <person name="Kazmierczak K.M."/>
            <person name="Andrzejewski T.M."/>
            <person name="Davidsen T.M."/>
            <person name="Wayne K.J."/>
            <person name="Tettelin H."/>
            <person name="Glass J.I."/>
            <person name="Rusch D."/>
            <person name="Podicherti R."/>
            <person name="Tsui H.-C.T."/>
            <person name="Winkler M.E."/>
        </authorList>
    </citation>
    <scope>NUCLEOTIDE SEQUENCE</scope>
</reference>
<evidence type="ECO:0000256" key="5">
    <source>
        <dbReference type="ARBA" id="ARBA00023136"/>
    </source>
</evidence>
<evidence type="ECO:0000313" key="7">
    <source>
        <dbReference type="EMBL" id="SVB57426.1"/>
    </source>
</evidence>
<dbReference type="GO" id="GO:0005886">
    <property type="term" value="C:plasma membrane"/>
    <property type="evidence" value="ECO:0007669"/>
    <property type="project" value="UniProtKB-SubCell"/>
</dbReference>
<sequence>MVSTPAIASAIIAISLLIFLATRFEVDLTETFRHILKSNPWWYGLAFITYYMSFVVRGYRWRLLAINVGVNKQTGSRLPSIGECSLLLLLGWFANAIGWLRMGDAYRAYSFSDSARSSMVQSLGIIVAERMI</sequence>
<protein>
    <submittedName>
        <fullName evidence="7">Uncharacterized protein</fullName>
    </submittedName>
</protein>
<accession>A0A382F355</accession>
<name>A0A382F355_9ZZZZ</name>
<evidence type="ECO:0000256" key="3">
    <source>
        <dbReference type="ARBA" id="ARBA00022692"/>
    </source>
</evidence>
<feature type="transmembrane region" description="Helical" evidence="6">
    <location>
        <begin position="80"/>
        <end position="100"/>
    </location>
</feature>
<keyword evidence="2" id="KW-1003">Cell membrane</keyword>
<proteinExistence type="predicted"/>
<organism evidence="7">
    <name type="scientific">marine metagenome</name>
    <dbReference type="NCBI Taxonomy" id="408172"/>
    <lineage>
        <taxon>unclassified sequences</taxon>
        <taxon>metagenomes</taxon>
        <taxon>ecological metagenomes</taxon>
    </lineage>
</organism>
<dbReference type="InterPro" id="IPR022791">
    <property type="entry name" value="L-PG_synthase/AglD"/>
</dbReference>
<keyword evidence="3 6" id="KW-0812">Transmembrane</keyword>
<evidence type="ECO:0000256" key="1">
    <source>
        <dbReference type="ARBA" id="ARBA00004651"/>
    </source>
</evidence>
<dbReference type="Pfam" id="PF03706">
    <property type="entry name" value="LPG_synthase_TM"/>
    <property type="match status" value="1"/>
</dbReference>
<evidence type="ECO:0000256" key="4">
    <source>
        <dbReference type="ARBA" id="ARBA00022989"/>
    </source>
</evidence>
<feature type="non-terminal residue" evidence="7">
    <location>
        <position position="132"/>
    </location>
</feature>
<feature type="transmembrane region" description="Helical" evidence="6">
    <location>
        <begin position="6"/>
        <end position="22"/>
    </location>
</feature>